<dbReference type="PROSITE" id="PS00018">
    <property type="entry name" value="EF_HAND_1"/>
    <property type="match status" value="1"/>
</dbReference>
<dbReference type="InterPro" id="IPR002048">
    <property type="entry name" value="EF_hand_dom"/>
</dbReference>
<dbReference type="Gene3D" id="1.10.238.10">
    <property type="entry name" value="EF-hand"/>
    <property type="match status" value="1"/>
</dbReference>
<accession>A0ABY5LCE4</accession>
<sequence>MWRYLVGGAAALALGLAGMFLFEGSASQETVLPPPPGAAAAPGDTPALPDRVAEATPKTREERRFDRYDKDRDDGVTREEYLGTRRKAFARLDSDGDGRLSFDEWAAKTTTKFAAADRDRSAVLNRAEFATTAVKRKAPSRAANCPPPREDEG</sequence>
<evidence type="ECO:0000259" key="2">
    <source>
        <dbReference type="PROSITE" id="PS50222"/>
    </source>
</evidence>
<feature type="compositionally biased region" description="Low complexity" evidence="1">
    <location>
        <begin position="38"/>
        <end position="50"/>
    </location>
</feature>
<keyword evidence="3" id="KW-0808">Transferase</keyword>
<name>A0ABY5LCE4_9SPHN</name>
<dbReference type="PROSITE" id="PS50222">
    <property type="entry name" value="EF_HAND_2"/>
    <property type="match status" value="1"/>
</dbReference>
<keyword evidence="3" id="KW-0418">Kinase</keyword>
<dbReference type="SUPFAM" id="SSF47473">
    <property type="entry name" value="EF-hand"/>
    <property type="match status" value="1"/>
</dbReference>
<protein>
    <submittedName>
        <fullName evidence="3">Histidine kinase</fullName>
    </submittedName>
</protein>
<proteinExistence type="predicted"/>
<evidence type="ECO:0000256" key="1">
    <source>
        <dbReference type="SAM" id="MobiDB-lite"/>
    </source>
</evidence>
<dbReference type="EMBL" id="CP101740">
    <property type="protein sequence ID" value="UUL83343.1"/>
    <property type="molecule type" value="Genomic_DNA"/>
</dbReference>
<dbReference type="Proteomes" id="UP001058533">
    <property type="component" value="Chromosome"/>
</dbReference>
<organism evidence="3 4">
    <name type="scientific">Sphingomonas qomolangmaensis</name>
    <dbReference type="NCBI Taxonomy" id="2918765"/>
    <lineage>
        <taxon>Bacteria</taxon>
        <taxon>Pseudomonadati</taxon>
        <taxon>Pseudomonadota</taxon>
        <taxon>Alphaproteobacteria</taxon>
        <taxon>Sphingomonadales</taxon>
        <taxon>Sphingomonadaceae</taxon>
        <taxon>Sphingomonas</taxon>
    </lineage>
</organism>
<dbReference type="GO" id="GO:0016301">
    <property type="term" value="F:kinase activity"/>
    <property type="evidence" value="ECO:0007669"/>
    <property type="project" value="UniProtKB-KW"/>
</dbReference>
<feature type="domain" description="EF-hand" evidence="2">
    <location>
        <begin position="80"/>
        <end position="115"/>
    </location>
</feature>
<dbReference type="InterPro" id="IPR018247">
    <property type="entry name" value="EF_Hand_1_Ca_BS"/>
</dbReference>
<feature type="compositionally biased region" description="Basic and acidic residues" evidence="1">
    <location>
        <begin position="51"/>
        <end position="71"/>
    </location>
</feature>
<dbReference type="RefSeq" id="WP_256507184.1">
    <property type="nucleotide sequence ID" value="NZ_CP101740.1"/>
</dbReference>
<dbReference type="InterPro" id="IPR011992">
    <property type="entry name" value="EF-hand-dom_pair"/>
</dbReference>
<dbReference type="Pfam" id="PF13202">
    <property type="entry name" value="EF-hand_5"/>
    <property type="match status" value="1"/>
</dbReference>
<feature type="region of interest" description="Disordered" evidence="1">
    <location>
        <begin position="27"/>
        <end position="71"/>
    </location>
</feature>
<keyword evidence="4" id="KW-1185">Reference proteome</keyword>
<evidence type="ECO:0000313" key="3">
    <source>
        <dbReference type="EMBL" id="UUL83343.1"/>
    </source>
</evidence>
<gene>
    <name evidence="3" type="ORF">NMP03_03670</name>
</gene>
<feature type="region of interest" description="Disordered" evidence="1">
    <location>
        <begin position="134"/>
        <end position="153"/>
    </location>
</feature>
<evidence type="ECO:0000313" key="4">
    <source>
        <dbReference type="Proteomes" id="UP001058533"/>
    </source>
</evidence>
<reference evidence="3" key="1">
    <citation type="submission" date="2022-07" db="EMBL/GenBank/DDBJ databases">
        <title>Sphingomonas sp. nov., a novel bacterium isolated from the north slope of the Mount Everest.</title>
        <authorList>
            <person name="Cui X."/>
            <person name="Liu Y."/>
        </authorList>
    </citation>
    <scope>NUCLEOTIDE SEQUENCE</scope>
    <source>
        <strain evidence="3">S5-59</strain>
    </source>
</reference>